<dbReference type="Proteomes" id="UP000290560">
    <property type="component" value="Unassembled WGS sequence"/>
</dbReference>
<name>A0A445MI16_ENSVE</name>
<gene>
    <name evidence="1" type="ORF">BHM03_00028333</name>
</gene>
<protein>
    <submittedName>
        <fullName evidence="1">Uncharacterized protein</fullName>
    </submittedName>
</protein>
<dbReference type="EMBL" id="KV876024">
    <property type="protein sequence ID" value="RZR73811.1"/>
    <property type="molecule type" value="Genomic_DNA"/>
</dbReference>
<evidence type="ECO:0000313" key="1">
    <source>
        <dbReference type="EMBL" id="RZR73811.1"/>
    </source>
</evidence>
<organism evidence="1">
    <name type="scientific">Ensete ventricosum</name>
    <name type="common">Abyssinian banana</name>
    <name type="synonym">Musa ensete</name>
    <dbReference type="NCBI Taxonomy" id="4639"/>
    <lineage>
        <taxon>Eukaryota</taxon>
        <taxon>Viridiplantae</taxon>
        <taxon>Streptophyta</taxon>
        <taxon>Embryophyta</taxon>
        <taxon>Tracheophyta</taxon>
        <taxon>Spermatophyta</taxon>
        <taxon>Magnoliopsida</taxon>
        <taxon>Liliopsida</taxon>
        <taxon>Zingiberales</taxon>
        <taxon>Musaceae</taxon>
        <taxon>Ensete</taxon>
    </lineage>
</organism>
<accession>A0A445MI16</accession>
<proteinExistence type="predicted"/>
<reference evidence="1" key="1">
    <citation type="journal article" date="2018" name="Data Brief">
        <title>Genome sequence data from 17 accessions of Ensete ventricosum, a staple food crop for millions in Ethiopia.</title>
        <authorList>
            <person name="Yemataw Z."/>
            <person name="Muzemil S."/>
            <person name="Ambachew D."/>
            <person name="Tripathi L."/>
            <person name="Tesfaye K."/>
            <person name="Chala A."/>
            <person name="Farbos A."/>
            <person name="O'Neill P."/>
            <person name="Moore K."/>
            <person name="Grant M."/>
            <person name="Studholme D.J."/>
        </authorList>
    </citation>
    <scope>NUCLEOTIDE SEQUENCE [LARGE SCALE GENOMIC DNA]</scope>
    <source>
        <tissue evidence="1">Leaf</tissue>
    </source>
</reference>
<dbReference type="AlphaFoldDB" id="A0A445MI16"/>
<sequence length="232" mass="24233">MPSVAPTALPLLPPTTANCAYCLPRLPPVPSTSPSPDVSITATTPLQEMTLPMSPSNACCPAASPALLLNSCYNRILNRIIPSTGIAASVATCATRIADLGGPYRIVVVASSSSHSLPPPLQYAVVPQPSALPQPLSFSLPQSQPPLVAPHTDATTSFTSRCFLLCHRCRRPYLPPTAPPSSTLLYHSVAMHSSVVVATSHCNAQPSVVTIEPATPAESRCHPLLFLPSSSS</sequence>